<sequence length="65" mass="7281">MLQYEPRDEITETETQTMTKAAAGFFSVARDIYSNPAHMHNTKYSQFVSTHAIEAGSKQTILKAS</sequence>
<organism evidence="1 2">
    <name type="scientific">Candidatus Hydrogenosomobacter endosymbioticus</name>
    <dbReference type="NCBI Taxonomy" id="2558174"/>
    <lineage>
        <taxon>Bacteria</taxon>
        <taxon>Pseudomonadati</taxon>
        <taxon>Pseudomonadota</taxon>
        <taxon>Alphaproteobacteria</taxon>
        <taxon>Holosporales</taxon>
        <taxon>Holosporaceae</taxon>
        <taxon>Candidatus Hydrogenosomobacter</taxon>
    </lineage>
</organism>
<dbReference type="EMBL" id="AP025225">
    <property type="protein sequence ID" value="BDB96107.1"/>
    <property type="molecule type" value="Genomic_DNA"/>
</dbReference>
<gene>
    <name evidence="1" type="ORF">HYD_2400</name>
</gene>
<accession>A0ABM7V8J4</accession>
<reference evidence="1" key="1">
    <citation type="submission" date="2021-10" db="EMBL/GenBank/DDBJ databases">
        <title>Genome Sequence of The Candidatus Hydrogeosomobacter endosymbioticus, an Intracellular Bacterial Symbiont of the Anaerobic Ciliate GW7.</title>
        <authorList>
            <person name="Shiohama Y."/>
            <person name="Shinzato N."/>
        </authorList>
    </citation>
    <scope>NUCLEOTIDE SEQUENCE [LARGE SCALE GENOMIC DNA]</scope>
    <source>
        <strain evidence="1">200920</strain>
    </source>
</reference>
<name>A0ABM7V8J4_9PROT</name>
<protein>
    <submittedName>
        <fullName evidence="1">Uncharacterized protein</fullName>
    </submittedName>
</protein>
<evidence type="ECO:0000313" key="1">
    <source>
        <dbReference type="EMBL" id="BDB96107.1"/>
    </source>
</evidence>
<proteinExistence type="predicted"/>
<evidence type="ECO:0000313" key="2">
    <source>
        <dbReference type="Proteomes" id="UP001320209"/>
    </source>
</evidence>
<keyword evidence="2" id="KW-1185">Reference proteome</keyword>
<dbReference type="Proteomes" id="UP001320209">
    <property type="component" value="Chromosome"/>
</dbReference>